<dbReference type="OrthoDB" id="5813736at2759"/>
<feature type="transmembrane region" description="Helical" evidence="1">
    <location>
        <begin position="80"/>
        <end position="101"/>
    </location>
</feature>
<reference evidence="2 3" key="2">
    <citation type="submission" date="2018-11" db="EMBL/GenBank/DDBJ databases">
        <authorList>
            <consortium name="Pathogen Informatics"/>
        </authorList>
    </citation>
    <scope>NUCLEOTIDE SEQUENCE [LARGE SCALE GENOMIC DNA]</scope>
</reference>
<dbReference type="AlphaFoldDB" id="A0A183IIN1"/>
<sequence length="108" mass="11739">MARAVEKCAKNLSAWEEICSCKGDYCNTMHFMKEALKKMHEPKGTDVQVAGGGVTNIDVSDFEDMDAVRGSKKGSKGKQLILLLVVIPLGVGGLAVCLIFINYHCKMC</sequence>
<dbReference type="WBParaSite" id="SBAD_0000363501-mRNA-1">
    <property type="protein sequence ID" value="SBAD_0000363501-mRNA-1"/>
    <property type="gene ID" value="SBAD_0000363501"/>
</dbReference>
<accession>A0A183IIN1</accession>
<keyword evidence="1" id="KW-1133">Transmembrane helix</keyword>
<protein>
    <submittedName>
        <fullName evidence="2 4">Uncharacterized protein</fullName>
    </submittedName>
</protein>
<keyword evidence="1" id="KW-0812">Transmembrane</keyword>
<evidence type="ECO:0000313" key="4">
    <source>
        <dbReference type="WBParaSite" id="SBAD_0000363501-mRNA-1"/>
    </source>
</evidence>
<keyword evidence="3" id="KW-1185">Reference proteome</keyword>
<name>A0A183IIN1_9BILA</name>
<evidence type="ECO:0000313" key="3">
    <source>
        <dbReference type="Proteomes" id="UP000270296"/>
    </source>
</evidence>
<dbReference type="EMBL" id="UZAM01007768">
    <property type="protein sequence ID" value="VDP01286.1"/>
    <property type="molecule type" value="Genomic_DNA"/>
</dbReference>
<evidence type="ECO:0000313" key="2">
    <source>
        <dbReference type="EMBL" id="VDP01286.1"/>
    </source>
</evidence>
<dbReference type="Proteomes" id="UP000270296">
    <property type="component" value="Unassembled WGS sequence"/>
</dbReference>
<gene>
    <name evidence="2" type="ORF">SBAD_LOCUS3476</name>
</gene>
<evidence type="ECO:0000256" key="1">
    <source>
        <dbReference type="SAM" id="Phobius"/>
    </source>
</evidence>
<organism evidence="4">
    <name type="scientific">Soboliphyme baturini</name>
    <dbReference type="NCBI Taxonomy" id="241478"/>
    <lineage>
        <taxon>Eukaryota</taxon>
        <taxon>Metazoa</taxon>
        <taxon>Ecdysozoa</taxon>
        <taxon>Nematoda</taxon>
        <taxon>Enoplea</taxon>
        <taxon>Dorylaimia</taxon>
        <taxon>Dioctophymatida</taxon>
        <taxon>Dioctophymatoidea</taxon>
        <taxon>Soboliphymatidae</taxon>
        <taxon>Soboliphyme</taxon>
    </lineage>
</organism>
<proteinExistence type="predicted"/>
<reference evidence="4" key="1">
    <citation type="submission" date="2016-06" db="UniProtKB">
        <authorList>
            <consortium name="WormBaseParasite"/>
        </authorList>
    </citation>
    <scope>IDENTIFICATION</scope>
</reference>
<keyword evidence="1" id="KW-0472">Membrane</keyword>